<dbReference type="InterPro" id="IPR005532">
    <property type="entry name" value="SUMF_dom"/>
</dbReference>
<gene>
    <name evidence="3" type="ORF">METZ01_LOCUS231204</name>
</gene>
<evidence type="ECO:0000313" key="3">
    <source>
        <dbReference type="EMBL" id="SVB78350.1"/>
    </source>
</evidence>
<sequence length="485" mass="52803">MANSQRGPVKSFIRDLRHKSIWQVLGTYLLASWGVLAVVDTMAGALNLPDWFPTVALGFLVLGFPFVLATAFFQVRDSNQQGQLLEASPAVDTEDSPHDLPASSTPFTWKKAMLGAVGAFALWGLLAAGWLLFGSGGSFGGFGSASIALSAVSDVEEAIDAGNWLEAYDLAKALPPQVPDSVRQDIFTSASAVTNITSTPEGASVFWRPYGRSDIEGELIGTTPLVWPAPRTGISIQIELDGYVSQTLGLMRGGNRSVALRALGSDNENALYMSARNLSPVMVDARLTFNVPPRIGDFLIDRYEVTNREFQEFVDADGYENQDLWVYSLERDGVEVTWADAMREFVDRTGRPGPSVWTAGRYPEGQGDHPVTGISWYEAAAYAEFVGRDLPSVYHWYLMSTQSMAEWILPLSNLEGDGLAPVGESGGVTGTGLYDMAGNAREWLVNKVGNLRVTVGGGWNDPPYRFSLSQEEPPFDRSETNGFRL</sequence>
<dbReference type="PANTHER" id="PTHR23150">
    <property type="entry name" value="SULFATASE MODIFYING FACTOR 1, 2"/>
    <property type="match status" value="1"/>
</dbReference>
<dbReference type="InterPro" id="IPR051043">
    <property type="entry name" value="Sulfatase_Mod_Factor_Kinase"/>
</dbReference>
<feature type="transmembrane region" description="Helical" evidence="1">
    <location>
        <begin position="51"/>
        <end position="73"/>
    </location>
</feature>
<dbReference type="Pfam" id="PF03781">
    <property type="entry name" value="FGE-sulfatase"/>
    <property type="match status" value="1"/>
</dbReference>
<feature type="domain" description="Sulfatase-modifying factor enzyme-like" evidence="2">
    <location>
        <begin position="296"/>
        <end position="396"/>
    </location>
</feature>
<feature type="non-terminal residue" evidence="3">
    <location>
        <position position="485"/>
    </location>
</feature>
<feature type="transmembrane region" description="Helical" evidence="1">
    <location>
        <begin position="21"/>
        <end position="39"/>
    </location>
</feature>
<dbReference type="AlphaFoldDB" id="A0A382GTC3"/>
<dbReference type="SUPFAM" id="SSF56436">
    <property type="entry name" value="C-type lectin-like"/>
    <property type="match status" value="1"/>
</dbReference>
<dbReference type="Gene3D" id="3.90.1580.10">
    <property type="entry name" value="paralog of FGE (formylglycine-generating enzyme)"/>
    <property type="match status" value="1"/>
</dbReference>
<proteinExistence type="predicted"/>
<reference evidence="3" key="1">
    <citation type="submission" date="2018-05" db="EMBL/GenBank/DDBJ databases">
        <authorList>
            <person name="Lanie J.A."/>
            <person name="Ng W.-L."/>
            <person name="Kazmierczak K.M."/>
            <person name="Andrzejewski T.M."/>
            <person name="Davidsen T.M."/>
            <person name="Wayne K.J."/>
            <person name="Tettelin H."/>
            <person name="Glass J.I."/>
            <person name="Rusch D."/>
            <person name="Podicherti R."/>
            <person name="Tsui H.-C.T."/>
            <person name="Winkler M.E."/>
        </authorList>
    </citation>
    <scope>NUCLEOTIDE SEQUENCE</scope>
</reference>
<dbReference type="PANTHER" id="PTHR23150:SF19">
    <property type="entry name" value="FORMYLGLYCINE-GENERATING ENZYME"/>
    <property type="match status" value="1"/>
</dbReference>
<dbReference type="InterPro" id="IPR016187">
    <property type="entry name" value="CTDL_fold"/>
</dbReference>
<feature type="transmembrane region" description="Helical" evidence="1">
    <location>
        <begin position="112"/>
        <end position="133"/>
    </location>
</feature>
<name>A0A382GTC3_9ZZZZ</name>
<dbReference type="InterPro" id="IPR042095">
    <property type="entry name" value="SUMF_sf"/>
</dbReference>
<evidence type="ECO:0000256" key="1">
    <source>
        <dbReference type="SAM" id="Phobius"/>
    </source>
</evidence>
<accession>A0A382GTC3</accession>
<keyword evidence="1" id="KW-0472">Membrane</keyword>
<protein>
    <recommendedName>
        <fullName evidence="2">Sulfatase-modifying factor enzyme-like domain-containing protein</fullName>
    </recommendedName>
</protein>
<dbReference type="EMBL" id="UINC01057331">
    <property type="protein sequence ID" value="SVB78350.1"/>
    <property type="molecule type" value="Genomic_DNA"/>
</dbReference>
<evidence type="ECO:0000259" key="2">
    <source>
        <dbReference type="Pfam" id="PF03781"/>
    </source>
</evidence>
<dbReference type="GO" id="GO:0120147">
    <property type="term" value="F:formylglycine-generating oxidase activity"/>
    <property type="evidence" value="ECO:0007669"/>
    <property type="project" value="TreeGrafter"/>
</dbReference>
<keyword evidence="1" id="KW-1133">Transmembrane helix</keyword>
<organism evidence="3">
    <name type="scientific">marine metagenome</name>
    <dbReference type="NCBI Taxonomy" id="408172"/>
    <lineage>
        <taxon>unclassified sequences</taxon>
        <taxon>metagenomes</taxon>
        <taxon>ecological metagenomes</taxon>
    </lineage>
</organism>
<keyword evidence="1" id="KW-0812">Transmembrane</keyword>